<feature type="binding site" evidence="9">
    <location>
        <position position="221"/>
    </location>
    <ligand>
        <name>1-deoxy-D-xylulose 5-phosphate</name>
        <dbReference type="ChEBI" id="CHEBI:57792"/>
    </ligand>
</feature>
<feature type="binding site" evidence="9">
    <location>
        <position position="11"/>
    </location>
    <ligand>
        <name>NADPH</name>
        <dbReference type="ChEBI" id="CHEBI:57783"/>
    </ligand>
</feature>
<comment type="function">
    <text evidence="9">Catalyzes the NADPH-dependent rearrangement and reduction of 1-deoxy-D-xylulose-5-phosphate (DXP) to 2-C-methyl-D-erythritol 4-phosphate (MEP).</text>
</comment>
<reference evidence="13 14" key="1">
    <citation type="submission" date="2024-08" db="EMBL/GenBank/DDBJ databases">
        <title>Clostridium lapicellarii sp. nov., and Clostridium renhuaiense sp. nov., two species isolated from the mud in a fermentation cellar used for producing sauce-flavour Chinese liquors.</title>
        <authorList>
            <person name="Yang F."/>
            <person name="Wang H."/>
            <person name="Chen L.Q."/>
            <person name="Zhou N."/>
            <person name="Lu J.J."/>
            <person name="Pu X.X."/>
            <person name="Wan B."/>
            <person name="Wang L."/>
            <person name="Liu S.J."/>
        </authorList>
    </citation>
    <scope>NUCLEOTIDE SEQUENCE [LARGE SCALE GENOMIC DNA]</scope>
    <source>
        <strain evidence="13 14">MT-113</strain>
    </source>
</reference>
<dbReference type="Pfam" id="PF08436">
    <property type="entry name" value="DXP_redisom_C"/>
    <property type="match status" value="1"/>
</dbReference>
<evidence type="ECO:0000259" key="12">
    <source>
        <dbReference type="Pfam" id="PF13288"/>
    </source>
</evidence>
<feature type="domain" description="DXP reductoisomerase C-terminal" evidence="12">
    <location>
        <begin position="261"/>
        <end position="377"/>
    </location>
</feature>
<dbReference type="EC" id="1.1.1.267" evidence="9"/>
<dbReference type="InterPro" id="IPR036291">
    <property type="entry name" value="NAD(P)-bd_dom_sf"/>
</dbReference>
<feature type="binding site" evidence="9">
    <location>
        <position position="10"/>
    </location>
    <ligand>
        <name>NADPH</name>
        <dbReference type="ChEBI" id="CHEBI:57783"/>
    </ligand>
</feature>
<organism evidence="13 14">
    <name type="scientific">Clostridium lapidicellarium</name>
    <dbReference type="NCBI Taxonomy" id="3240931"/>
    <lineage>
        <taxon>Bacteria</taxon>
        <taxon>Bacillati</taxon>
        <taxon>Bacillota</taxon>
        <taxon>Clostridia</taxon>
        <taxon>Eubacteriales</taxon>
        <taxon>Clostridiaceae</taxon>
        <taxon>Clostridium</taxon>
    </lineage>
</organism>
<keyword evidence="7 9" id="KW-0414">Isoprene biosynthesis</keyword>
<feature type="binding site" evidence="9">
    <location>
        <position position="151"/>
    </location>
    <ligand>
        <name>1-deoxy-D-xylulose 5-phosphate</name>
        <dbReference type="ChEBI" id="CHEBI:57792"/>
    </ligand>
</feature>
<feature type="binding site" evidence="9">
    <location>
        <position position="13"/>
    </location>
    <ligand>
        <name>NADPH</name>
        <dbReference type="ChEBI" id="CHEBI:57783"/>
    </ligand>
</feature>
<evidence type="ECO:0000256" key="3">
    <source>
        <dbReference type="ARBA" id="ARBA00022723"/>
    </source>
</evidence>
<feature type="binding site" evidence="9">
    <location>
        <position position="218"/>
    </location>
    <ligand>
        <name>1-deoxy-D-xylulose 5-phosphate</name>
        <dbReference type="ChEBI" id="CHEBI:57792"/>
    </ligand>
</feature>
<evidence type="ECO:0000259" key="10">
    <source>
        <dbReference type="Pfam" id="PF02670"/>
    </source>
</evidence>
<dbReference type="HAMAP" id="MF_00183">
    <property type="entry name" value="DXP_reductoisom"/>
    <property type="match status" value="1"/>
</dbReference>
<feature type="binding site" evidence="9">
    <location>
        <position position="12"/>
    </location>
    <ligand>
        <name>NADPH</name>
        <dbReference type="ChEBI" id="CHEBI:57783"/>
    </ligand>
</feature>
<gene>
    <name evidence="9" type="primary">dxr</name>
    <name evidence="13" type="ORF">AB8S09_00490</name>
</gene>
<keyword evidence="6 9" id="KW-0464">Manganese</keyword>
<feature type="binding site" evidence="9">
    <location>
        <position position="217"/>
    </location>
    <ligand>
        <name>1-deoxy-D-xylulose 5-phosphate</name>
        <dbReference type="ChEBI" id="CHEBI:57792"/>
    </ligand>
</feature>
<feature type="binding site" evidence="9">
    <location>
        <position position="152"/>
    </location>
    <ligand>
        <name>Mn(2+)</name>
        <dbReference type="ChEBI" id="CHEBI:29035"/>
    </ligand>
</feature>
<dbReference type="SUPFAM" id="SSF51735">
    <property type="entry name" value="NAD(P)-binding Rossmann-fold domains"/>
    <property type="match status" value="1"/>
</dbReference>
<keyword evidence="3 9" id="KW-0479">Metal-binding</keyword>
<feature type="domain" description="1-deoxy-D-xylulose 5-phosphate reductoisomerase C-terminal" evidence="11">
    <location>
        <begin position="146"/>
        <end position="229"/>
    </location>
</feature>
<dbReference type="Pfam" id="PF02670">
    <property type="entry name" value="DXP_reductoisom"/>
    <property type="match status" value="1"/>
</dbReference>
<feature type="binding site" evidence="9">
    <location>
        <position position="125"/>
    </location>
    <ligand>
        <name>1-deoxy-D-xylulose 5-phosphate</name>
        <dbReference type="ChEBI" id="CHEBI:57792"/>
    </ligand>
</feature>
<feature type="domain" description="1-deoxy-D-xylulose 5-phosphate reductoisomerase N-terminal" evidence="10">
    <location>
        <begin position="4"/>
        <end position="132"/>
    </location>
</feature>
<evidence type="ECO:0000256" key="5">
    <source>
        <dbReference type="ARBA" id="ARBA00023002"/>
    </source>
</evidence>
<evidence type="ECO:0000259" key="11">
    <source>
        <dbReference type="Pfam" id="PF08436"/>
    </source>
</evidence>
<dbReference type="SUPFAM" id="SSF69055">
    <property type="entry name" value="1-deoxy-D-xylulose-5-phosphate reductoisomerase, C-terminal domain"/>
    <property type="match status" value="1"/>
</dbReference>
<feature type="binding site" evidence="9">
    <location>
        <position position="124"/>
    </location>
    <ligand>
        <name>NADPH</name>
        <dbReference type="ChEBI" id="CHEBI:57783"/>
    </ligand>
</feature>
<sequence>MKKISILGATGSIGTQTLDVLRKDRENFQLIGVSANSNFERLLKIVKEFRPSYAVLTEREAYLKFREYFKNENVSLKILFGKEGLNTIASLPQVDMVVTSIVGMSGLIPTIKGIESGKDIALANKETLVVGGKLVTELAKKNNVNLIPVDSEHSAIFQCLQGNKHSDVGKLIITASGGPFRGRGREELLNVTVQQALRHPNWCMGKKTTVDSATLMNKGLEVIEAHWLFDFPYEKIKVVIHPESIVHSMVEYRDGSVIAQLASTDMRLPIQYALNYPKRGNAAVDKLDFYNLKKLTFEKPDIDTFRSLKLAYEAGKIGGTMPAILNCADEEAVKLFLLNKIKFLDISCIVEECMNKFSSKDDFELKDLLYIEIKVKEYVKTKFGK</sequence>
<keyword evidence="14" id="KW-1185">Reference proteome</keyword>
<dbReference type="PANTHER" id="PTHR30525">
    <property type="entry name" value="1-DEOXY-D-XYLULOSE 5-PHOSPHATE REDUCTOISOMERASE"/>
    <property type="match status" value="1"/>
</dbReference>
<comment type="similarity">
    <text evidence="2 9">Belongs to the DXR family.</text>
</comment>
<dbReference type="EMBL" id="JBGFFE010000001">
    <property type="protein sequence ID" value="MEY8762123.1"/>
    <property type="molecule type" value="Genomic_DNA"/>
</dbReference>
<feature type="binding site" evidence="9">
    <location>
        <position position="176"/>
    </location>
    <ligand>
        <name>1-deoxy-D-xylulose 5-phosphate</name>
        <dbReference type="ChEBI" id="CHEBI:57792"/>
    </ligand>
</feature>
<keyword evidence="9" id="KW-0460">Magnesium</keyword>
<dbReference type="Pfam" id="PF13288">
    <property type="entry name" value="DXPR_C"/>
    <property type="match status" value="1"/>
</dbReference>
<evidence type="ECO:0000256" key="1">
    <source>
        <dbReference type="ARBA" id="ARBA00005094"/>
    </source>
</evidence>
<feature type="binding site" evidence="9">
    <location>
        <position position="150"/>
    </location>
    <ligand>
        <name>Mn(2+)</name>
        <dbReference type="ChEBI" id="CHEBI:29035"/>
    </ligand>
</feature>
<dbReference type="RefSeq" id="WP_294180494.1">
    <property type="nucleotide sequence ID" value="NZ_JBGFFE010000001.1"/>
</dbReference>
<dbReference type="GO" id="GO:0030604">
    <property type="term" value="F:1-deoxy-D-xylulose-5-phosphate reductoisomerase activity"/>
    <property type="evidence" value="ECO:0007669"/>
    <property type="project" value="UniProtKB-EC"/>
</dbReference>
<evidence type="ECO:0000313" key="13">
    <source>
        <dbReference type="EMBL" id="MEY8762123.1"/>
    </source>
</evidence>
<dbReference type="Proteomes" id="UP001565220">
    <property type="component" value="Unassembled WGS sequence"/>
</dbReference>
<keyword evidence="5 9" id="KW-0560">Oxidoreductase</keyword>
<evidence type="ECO:0000256" key="8">
    <source>
        <dbReference type="ARBA" id="ARBA00048543"/>
    </source>
</evidence>
<evidence type="ECO:0000256" key="7">
    <source>
        <dbReference type="ARBA" id="ARBA00023229"/>
    </source>
</evidence>
<dbReference type="InterPro" id="IPR036169">
    <property type="entry name" value="DXPR_C_sf"/>
</dbReference>
<dbReference type="NCBIfam" id="NF009114">
    <property type="entry name" value="PRK12464.1"/>
    <property type="match status" value="1"/>
</dbReference>
<dbReference type="Gene3D" id="3.40.50.720">
    <property type="entry name" value="NAD(P)-binding Rossmann-like Domain"/>
    <property type="match status" value="1"/>
</dbReference>
<comment type="cofactor">
    <cofactor evidence="9">
        <name>Mg(2+)</name>
        <dbReference type="ChEBI" id="CHEBI:18420"/>
    </cofactor>
    <cofactor evidence="9">
        <name>Mn(2+)</name>
        <dbReference type="ChEBI" id="CHEBI:29035"/>
    </cofactor>
</comment>
<evidence type="ECO:0000313" key="14">
    <source>
        <dbReference type="Proteomes" id="UP001565220"/>
    </source>
</evidence>
<dbReference type="InterPro" id="IPR026877">
    <property type="entry name" value="DXPR_C"/>
</dbReference>
<evidence type="ECO:0000256" key="6">
    <source>
        <dbReference type="ARBA" id="ARBA00023211"/>
    </source>
</evidence>
<keyword evidence="4 9" id="KW-0521">NADP</keyword>
<dbReference type="Gene3D" id="1.10.1740.10">
    <property type="match status" value="1"/>
</dbReference>
<protein>
    <recommendedName>
        <fullName evidence="9">1-deoxy-D-xylulose 5-phosphate reductoisomerase</fullName>
        <shortName evidence="9">DXP reductoisomerase</shortName>
        <ecNumber evidence="9">1.1.1.267</ecNumber>
    </recommendedName>
    <alternativeName>
        <fullName evidence="9">1-deoxyxylulose-5-phosphate reductoisomerase</fullName>
    </alternativeName>
    <alternativeName>
        <fullName evidence="9">2-C-methyl-D-erythritol 4-phosphate synthase</fullName>
    </alternativeName>
</protein>
<dbReference type="NCBIfam" id="TIGR00243">
    <property type="entry name" value="Dxr"/>
    <property type="match status" value="1"/>
</dbReference>
<dbReference type="PANTHER" id="PTHR30525:SF0">
    <property type="entry name" value="1-DEOXY-D-XYLULOSE 5-PHOSPHATE REDUCTOISOMERASE, CHLOROPLASTIC"/>
    <property type="match status" value="1"/>
</dbReference>
<dbReference type="SUPFAM" id="SSF55347">
    <property type="entry name" value="Glyceraldehyde-3-phosphate dehydrogenase-like, C-terminal domain"/>
    <property type="match status" value="1"/>
</dbReference>
<feature type="binding site" evidence="9">
    <location>
        <position position="205"/>
    </location>
    <ligand>
        <name>NADPH</name>
        <dbReference type="ChEBI" id="CHEBI:57783"/>
    </ligand>
</feature>
<feature type="binding site" evidence="9">
    <location>
        <position position="199"/>
    </location>
    <ligand>
        <name>1-deoxy-D-xylulose 5-phosphate</name>
        <dbReference type="ChEBI" id="CHEBI:57792"/>
    </ligand>
</feature>
<evidence type="ECO:0000256" key="9">
    <source>
        <dbReference type="HAMAP-Rule" id="MF_00183"/>
    </source>
</evidence>
<dbReference type="InterPro" id="IPR003821">
    <property type="entry name" value="DXP_reductoisomerase"/>
</dbReference>
<feature type="binding site" evidence="9">
    <location>
        <position position="212"/>
    </location>
    <ligand>
        <name>1-deoxy-D-xylulose 5-phosphate</name>
        <dbReference type="ChEBI" id="CHEBI:57792"/>
    </ligand>
</feature>
<comment type="caution">
    <text evidence="13">The sequence shown here is derived from an EMBL/GenBank/DDBJ whole genome shotgun (WGS) entry which is preliminary data.</text>
</comment>
<comment type="catalytic activity">
    <reaction evidence="8">
        <text>2-C-methyl-D-erythritol 4-phosphate + NADP(+) = 1-deoxy-D-xylulose 5-phosphate + NADPH + H(+)</text>
        <dbReference type="Rhea" id="RHEA:13717"/>
        <dbReference type="ChEBI" id="CHEBI:15378"/>
        <dbReference type="ChEBI" id="CHEBI:57783"/>
        <dbReference type="ChEBI" id="CHEBI:57792"/>
        <dbReference type="ChEBI" id="CHEBI:58262"/>
        <dbReference type="ChEBI" id="CHEBI:58349"/>
        <dbReference type="EC" id="1.1.1.267"/>
    </reaction>
    <physiologicalReaction direction="right-to-left" evidence="8">
        <dbReference type="Rhea" id="RHEA:13719"/>
    </physiologicalReaction>
</comment>
<comment type="caution">
    <text evidence="9">Lacks conserved residue(s) required for the propagation of feature annotation.</text>
</comment>
<dbReference type="InterPro" id="IPR013644">
    <property type="entry name" value="DXP_reductoisomerase_C"/>
</dbReference>
<feature type="binding site" evidence="9">
    <location>
        <position position="38"/>
    </location>
    <ligand>
        <name>NADPH</name>
        <dbReference type="ChEBI" id="CHEBI:57783"/>
    </ligand>
</feature>
<feature type="binding site" evidence="9">
    <location>
        <position position="126"/>
    </location>
    <ligand>
        <name>NADPH</name>
        <dbReference type="ChEBI" id="CHEBI:57783"/>
    </ligand>
</feature>
<comment type="pathway">
    <text evidence="1 9">Isoprenoid biosynthesis; isopentenyl diphosphate biosynthesis via DXP pathway; isopentenyl diphosphate from 1-deoxy-D-xylulose 5-phosphate: step 1/6.</text>
</comment>
<dbReference type="PIRSF" id="PIRSF006205">
    <property type="entry name" value="Dxp_reductismrs"/>
    <property type="match status" value="1"/>
</dbReference>
<proteinExistence type="inferred from homology"/>
<accession>A0ABV4DW15</accession>
<evidence type="ECO:0000256" key="2">
    <source>
        <dbReference type="ARBA" id="ARBA00006825"/>
    </source>
</evidence>
<feature type="binding site" evidence="9">
    <location>
        <position position="152"/>
    </location>
    <ligand>
        <name>1-deoxy-D-xylulose 5-phosphate</name>
        <dbReference type="ChEBI" id="CHEBI:57792"/>
    </ligand>
</feature>
<name>A0ABV4DW15_9CLOT</name>
<evidence type="ECO:0000256" key="4">
    <source>
        <dbReference type="ARBA" id="ARBA00022857"/>
    </source>
</evidence>
<feature type="binding site" evidence="9">
    <location>
        <position position="221"/>
    </location>
    <ligand>
        <name>Mn(2+)</name>
        <dbReference type="ChEBI" id="CHEBI:29035"/>
    </ligand>
</feature>
<dbReference type="InterPro" id="IPR013512">
    <property type="entry name" value="DXP_reductoisomerase_N"/>
</dbReference>